<dbReference type="Proteomes" id="UP000036681">
    <property type="component" value="Unplaced"/>
</dbReference>
<reference evidence="2" key="1">
    <citation type="submission" date="2017-02" db="UniProtKB">
        <authorList>
            <consortium name="WormBaseParasite"/>
        </authorList>
    </citation>
    <scope>IDENTIFICATION</scope>
</reference>
<organism evidence="1 2">
    <name type="scientific">Ascaris lumbricoides</name>
    <name type="common">Giant roundworm</name>
    <dbReference type="NCBI Taxonomy" id="6252"/>
    <lineage>
        <taxon>Eukaryota</taxon>
        <taxon>Metazoa</taxon>
        <taxon>Ecdysozoa</taxon>
        <taxon>Nematoda</taxon>
        <taxon>Chromadorea</taxon>
        <taxon>Rhabditida</taxon>
        <taxon>Spirurina</taxon>
        <taxon>Ascaridomorpha</taxon>
        <taxon>Ascaridoidea</taxon>
        <taxon>Ascarididae</taxon>
        <taxon>Ascaris</taxon>
    </lineage>
</organism>
<protein>
    <submittedName>
        <fullName evidence="2">Crinkler (CRN)</fullName>
    </submittedName>
</protein>
<keyword evidence="1" id="KW-1185">Reference proteome</keyword>
<evidence type="ECO:0000313" key="1">
    <source>
        <dbReference type="Proteomes" id="UP000036681"/>
    </source>
</evidence>
<sequence length="141" mass="16075">MPARNGSVGSRSDLYTDQIAFIFCNGDTDWTLDDEISTDDQTLRIFKQRQLIPTYSAAKIFLLLDSFEMSDRQKAVVPASGGSTQYKLTCVGKERICFKVKVKPRLYDIYKARLSYFTVNVGVYKALRLAAALKKRRKNML</sequence>
<dbReference type="AlphaFoldDB" id="A0A0M3HYS5"/>
<dbReference type="WBParaSite" id="ALUE_0000872301-mRNA-1">
    <property type="protein sequence ID" value="ALUE_0000872301-mRNA-1"/>
    <property type="gene ID" value="ALUE_0000872301"/>
</dbReference>
<proteinExistence type="predicted"/>
<name>A0A0M3HYS5_ASCLU</name>
<accession>A0A0M3HYS5</accession>
<evidence type="ECO:0000313" key="2">
    <source>
        <dbReference type="WBParaSite" id="ALUE_0000872301-mRNA-1"/>
    </source>
</evidence>